<evidence type="ECO:0000313" key="1">
    <source>
        <dbReference type="EMBL" id="EGZ44864.1"/>
    </source>
</evidence>
<evidence type="ECO:0000313" key="2">
    <source>
        <dbReference type="Proteomes" id="UP000005336"/>
    </source>
</evidence>
<evidence type="ECO:0008006" key="3">
    <source>
        <dbReference type="Google" id="ProtNLM"/>
    </source>
</evidence>
<accession>G4CS81</accession>
<dbReference type="Proteomes" id="UP000005336">
    <property type="component" value="Unassembled WGS sequence"/>
</dbReference>
<reference evidence="1 2" key="1">
    <citation type="submission" date="2011-06" db="EMBL/GenBank/DDBJ databases">
        <authorList>
            <person name="Muzny D."/>
            <person name="Qin X."/>
            <person name="Deng J."/>
            <person name="Jiang H."/>
            <person name="Liu Y."/>
            <person name="Qu J."/>
            <person name="Song X.-Z."/>
            <person name="Zhang L."/>
            <person name="Thornton R."/>
            <person name="Coyle M."/>
            <person name="Francisco L."/>
            <person name="Jackson L."/>
            <person name="Javaid M."/>
            <person name="Korchina V."/>
            <person name="Kovar C."/>
            <person name="Mata R."/>
            <person name="Mathew T."/>
            <person name="Ngo R."/>
            <person name="Nguyen L."/>
            <person name="Nguyen N."/>
            <person name="Okwuonu G."/>
            <person name="Ongeri F."/>
            <person name="Pham C."/>
            <person name="Simmons D."/>
            <person name="Wilczek-Boney K."/>
            <person name="Hale W."/>
            <person name="Jakkamsetti A."/>
            <person name="Pham P."/>
            <person name="Ruth R."/>
            <person name="San Lucas F."/>
            <person name="Warren J."/>
            <person name="Zhang J."/>
            <person name="Zhao Z."/>
            <person name="Zhou C."/>
            <person name="Zhu D."/>
            <person name="Lee S."/>
            <person name="Bess C."/>
            <person name="Blankenburg K."/>
            <person name="Forbes L."/>
            <person name="Fu Q."/>
            <person name="Gubbala S."/>
            <person name="Hirani K."/>
            <person name="Jayaseelan J.C."/>
            <person name="Lara F."/>
            <person name="Munidasa M."/>
            <person name="Palculict T."/>
            <person name="Patil S."/>
            <person name="Pu L.-L."/>
            <person name="Saada N."/>
            <person name="Tang L."/>
            <person name="Weissenberger G."/>
            <person name="Zhu Y."/>
            <person name="Hemphill L."/>
            <person name="Shang Y."/>
            <person name="Youmans B."/>
            <person name="Ayvaz T."/>
            <person name="Ross M."/>
            <person name="Santibanez J."/>
            <person name="Aqrawi P."/>
            <person name="Gross S."/>
            <person name="Joshi V."/>
            <person name="Fowler G."/>
            <person name="Nazareth L."/>
            <person name="Reid J."/>
            <person name="Worley K."/>
            <person name="Petrosino J."/>
            <person name="Highlander S."/>
            <person name="Gibbs R."/>
        </authorList>
    </citation>
    <scope>NUCLEOTIDE SEQUENCE [LARGE SCALE GENOMIC DNA]</scope>
    <source>
        <strain evidence="1 2">9715</strain>
    </source>
</reference>
<dbReference type="RefSeq" id="WP_009117082.1">
    <property type="nucleotide sequence ID" value="NZ_JH165159.1"/>
</dbReference>
<proteinExistence type="predicted"/>
<dbReference type="STRING" id="1030841.HMPREF9370_1941"/>
<dbReference type="EMBL" id="AGAZ01000064">
    <property type="protein sequence ID" value="EGZ44864.1"/>
    <property type="molecule type" value="Genomic_DNA"/>
</dbReference>
<dbReference type="AlphaFoldDB" id="G4CS81"/>
<protein>
    <recommendedName>
        <fullName evidence="3">Lipoprotein</fullName>
    </recommendedName>
</protein>
<name>G4CS81_9NEIS</name>
<gene>
    <name evidence="1" type="ORF">HMPREF9370_1941</name>
</gene>
<dbReference type="PATRIC" id="fig|1030841.3.peg.1934"/>
<organism evidence="1 2">
    <name type="scientific">Neisseria wadsworthii 9715</name>
    <dbReference type="NCBI Taxonomy" id="1030841"/>
    <lineage>
        <taxon>Bacteria</taxon>
        <taxon>Pseudomonadati</taxon>
        <taxon>Pseudomonadota</taxon>
        <taxon>Betaproteobacteria</taxon>
        <taxon>Neisseriales</taxon>
        <taxon>Neisseriaceae</taxon>
        <taxon>Neisseria</taxon>
    </lineage>
</organism>
<keyword evidence="2" id="KW-1185">Reference proteome</keyword>
<sequence length="162" mass="18772">MKWQNWILVAAVMVSTGGCVRMILPTSIEEIEKRAFEGQREILVDVDYVEAYRNMKRYYDKCLNDTVSQYQTSSVESKLERDKGTAQFVGVEPFGTYSFVINLSDQGESKTLIRYLRPVPKGVANLFLGKQRQQNILIKEFKFLEKLSKLNPEDWNSCSQIR</sequence>
<dbReference type="PROSITE" id="PS51257">
    <property type="entry name" value="PROKAR_LIPOPROTEIN"/>
    <property type="match status" value="1"/>
</dbReference>
<comment type="caution">
    <text evidence="1">The sequence shown here is derived from an EMBL/GenBank/DDBJ whole genome shotgun (WGS) entry which is preliminary data.</text>
</comment>
<dbReference type="HOGENOM" id="CLU_1633624_0_0_4"/>